<keyword evidence="1" id="KW-1133">Transmembrane helix</keyword>
<dbReference type="PANTHER" id="PTHR37992:SF1">
    <property type="entry name" value="DUF1774-DOMAIN-CONTAINING PROTEIN"/>
    <property type="match status" value="1"/>
</dbReference>
<feature type="transmembrane region" description="Helical" evidence="1">
    <location>
        <begin position="26"/>
        <end position="48"/>
    </location>
</feature>
<evidence type="ECO:0000313" key="2">
    <source>
        <dbReference type="EMBL" id="KAK4071337.1"/>
    </source>
</evidence>
<proteinExistence type="predicted"/>
<dbReference type="InterPro" id="IPR013920">
    <property type="entry name" value="DUF1774_fun"/>
</dbReference>
<name>A0ABR0BE10_PURLI</name>
<gene>
    <name evidence="2" type="ORF">Purlil1_13442</name>
</gene>
<accession>A0ABR0BE10</accession>
<dbReference type="PANTHER" id="PTHR37992">
    <property type="entry name" value="EXPRESSED PROTEIN"/>
    <property type="match status" value="1"/>
</dbReference>
<keyword evidence="1" id="KW-0472">Membrane</keyword>
<dbReference type="Proteomes" id="UP001287286">
    <property type="component" value="Unassembled WGS sequence"/>
</dbReference>
<comment type="caution">
    <text evidence="2">The sequence shown here is derived from an EMBL/GenBank/DDBJ whole genome shotgun (WGS) entry which is preliminary data.</text>
</comment>
<organism evidence="2 3">
    <name type="scientific">Purpureocillium lilacinum</name>
    <name type="common">Paecilomyces lilacinus</name>
    <dbReference type="NCBI Taxonomy" id="33203"/>
    <lineage>
        <taxon>Eukaryota</taxon>
        <taxon>Fungi</taxon>
        <taxon>Dikarya</taxon>
        <taxon>Ascomycota</taxon>
        <taxon>Pezizomycotina</taxon>
        <taxon>Sordariomycetes</taxon>
        <taxon>Hypocreomycetidae</taxon>
        <taxon>Hypocreales</taxon>
        <taxon>Ophiocordycipitaceae</taxon>
        <taxon>Purpureocillium</taxon>
    </lineage>
</organism>
<keyword evidence="3" id="KW-1185">Reference proteome</keyword>
<sequence>MCLARIVLFLAQFGHLGQFFSDNEAYAYFAASTAAHFVASNALHAAFVLLFCRSFFYSAEVMLILNFVNLSALYFRQSPHARPVQHLPSSAQLAWTFVSIYWNLAIALVHHGVDAKIFSLVFIWSPLFYGLFAFIAYKVNALDELQAQISADSLGHDPNYVSWGPGCGDGNTSAGDESQPRSSGSTLSRDWALDCVMFARRYRQQRRGT</sequence>
<feature type="transmembrane region" description="Helical" evidence="1">
    <location>
        <begin position="93"/>
        <end position="110"/>
    </location>
</feature>
<keyword evidence="1" id="KW-0812">Transmembrane</keyword>
<evidence type="ECO:0000313" key="3">
    <source>
        <dbReference type="Proteomes" id="UP001287286"/>
    </source>
</evidence>
<reference evidence="2 3" key="1">
    <citation type="journal article" date="2024" name="Microbiol. Resour. Announc.">
        <title>Genome annotations for the ascomycete fungi Trichoderma harzianum, Trichoderma aggressivum, and Purpureocillium lilacinum.</title>
        <authorList>
            <person name="Beijen E.P.W."/>
            <person name="Ohm R.A."/>
        </authorList>
    </citation>
    <scope>NUCLEOTIDE SEQUENCE [LARGE SCALE GENOMIC DNA]</scope>
    <source>
        <strain evidence="2 3">CBS 150709</strain>
    </source>
</reference>
<protein>
    <submittedName>
        <fullName evidence="2">Uncharacterized protein</fullName>
    </submittedName>
</protein>
<feature type="transmembrane region" description="Helical" evidence="1">
    <location>
        <begin position="55"/>
        <end position="73"/>
    </location>
</feature>
<feature type="transmembrane region" description="Helical" evidence="1">
    <location>
        <begin position="117"/>
        <end position="137"/>
    </location>
</feature>
<evidence type="ECO:0000256" key="1">
    <source>
        <dbReference type="SAM" id="Phobius"/>
    </source>
</evidence>
<dbReference type="EMBL" id="JAWRVI010000221">
    <property type="protein sequence ID" value="KAK4071337.1"/>
    <property type="molecule type" value="Genomic_DNA"/>
</dbReference>